<dbReference type="EMBL" id="GISG01077367">
    <property type="protein sequence ID" value="MBA4631346.1"/>
    <property type="molecule type" value="Transcribed_RNA"/>
</dbReference>
<dbReference type="AlphaFoldDB" id="A0A7C9D1P6"/>
<accession>A0A7C9D1P6</accession>
<reference evidence="1" key="1">
    <citation type="journal article" date="2013" name="J. Plant Res.">
        <title>Effect of fungi and light on seed germination of three Opuntia species from semiarid lands of central Mexico.</title>
        <authorList>
            <person name="Delgado-Sanchez P."/>
            <person name="Jimenez-Bremont J.F."/>
            <person name="Guerrero-Gonzalez Mde L."/>
            <person name="Flores J."/>
        </authorList>
    </citation>
    <scope>NUCLEOTIDE SEQUENCE</scope>
    <source>
        <tissue evidence="1">Cladode</tissue>
    </source>
</reference>
<reference evidence="1" key="2">
    <citation type="submission" date="2020-07" db="EMBL/GenBank/DDBJ databases">
        <authorList>
            <person name="Vera ALvarez R."/>
            <person name="Arias-Moreno D.M."/>
            <person name="Jimenez-Jacinto V."/>
            <person name="Jimenez-Bremont J.F."/>
            <person name="Swaminathan K."/>
            <person name="Moose S.P."/>
            <person name="Guerrero-Gonzalez M.L."/>
            <person name="Marino-Ramirez L."/>
            <person name="Landsman D."/>
            <person name="Rodriguez-Kessler M."/>
            <person name="Delgado-Sanchez P."/>
        </authorList>
    </citation>
    <scope>NUCLEOTIDE SEQUENCE</scope>
    <source>
        <tissue evidence="1">Cladode</tissue>
    </source>
</reference>
<protein>
    <submittedName>
        <fullName evidence="1">Uncharacterized protein</fullName>
    </submittedName>
</protein>
<proteinExistence type="predicted"/>
<evidence type="ECO:0000313" key="1">
    <source>
        <dbReference type="EMBL" id="MBA4631346.1"/>
    </source>
</evidence>
<name>A0A7C9D1P6_OPUST</name>
<organism evidence="1">
    <name type="scientific">Opuntia streptacantha</name>
    <name type="common">Prickly pear cactus</name>
    <name type="synonym">Opuntia cardona</name>
    <dbReference type="NCBI Taxonomy" id="393608"/>
    <lineage>
        <taxon>Eukaryota</taxon>
        <taxon>Viridiplantae</taxon>
        <taxon>Streptophyta</taxon>
        <taxon>Embryophyta</taxon>
        <taxon>Tracheophyta</taxon>
        <taxon>Spermatophyta</taxon>
        <taxon>Magnoliopsida</taxon>
        <taxon>eudicotyledons</taxon>
        <taxon>Gunneridae</taxon>
        <taxon>Pentapetalae</taxon>
        <taxon>Caryophyllales</taxon>
        <taxon>Cactineae</taxon>
        <taxon>Cactaceae</taxon>
        <taxon>Opuntioideae</taxon>
        <taxon>Opuntia</taxon>
    </lineage>
</organism>
<sequence>MKLCTQRVLMGCHALDLTTALRSSQQRSSWAGSWVYGSNIGRPIMQPFELLFESTGPPALCPSSELVVFGFVVGVEPNLLGFVPLEDGFCPLIFFLLRVPIVPLRNYKHHSLQLNDLS</sequence>